<accession>A0AAE4CXS9</accession>
<dbReference type="Proteomes" id="UP001183629">
    <property type="component" value="Unassembled WGS sequence"/>
</dbReference>
<proteinExistence type="predicted"/>
<sequence length="54" mass="5488">MAHPEPYPPIDPTEPAPDDAGELLPDTPDTLPPPPIEATPDDPGGDPGAVPEPA</sequence>
<feature type="region of interest" description="Disordered" evidence="1">
    <location>
        <begin position="1"/>
        <end position="54"/>
    </location>
</feature>
<dbReference type="AlphaFoldDB" id="A0AAE4CXS9"/>
<protein>
    <submittedName>
        <fullName evidence="2">Uncharacterized protein</fullName>
    </submittedName>
</protein>
<evidence type="ECO:0000313" key="2">
    <source>
        <dbReference type="EMBL" id="MDR7326908.1"/>
    </source>
</evidence>
<dbReference type="RefSeq" id="WP_310423432.1">
    <property type="nucleotide sequence ID" value="NZ_JAVDYC010000001.1"/>
</dbReference>
<gene>
    <name evidence="2" type="ORF">J2S44_007158</name>
</gene>
<evidence type="ECO:0000313" key="3">
    <source>
        <dbReference type="Proteomes" id="UP001183629"/>
    </source>
</evidence>
<keyword evidence="3" id="KW-1185">Reference proteome</keyword>
<feature type="compositionally biased region" description="Pro residues" evidence="1">
    <location>
        <begin position="1"/>
        <end position="15"/>
    </location>
</feature>
<evidence type="ECO:0000256" key="1">
    <source>
        <dbReference type="SAM" id="MobiDB-lite"/>
    </source>
</evidence>
<comment type="caution">
    <text evidence="2">The sequence shown here is derived from an EMBL/GenBank/DDBJ whole genome shotgun (WGS) entry which is preliminary data.</text>
</comment>
<reference evidence="2 3" key="1">
    <citation type="submission" date="2023-07" db="EMBL/GenBank/DDBJ databases">
        <title>Sequencing the genomes of 1000 actinobacteria strains.</title>
        <authorList>
            <person name="Klenk H.-P."/>
        </authorList>
    </citation>
    <scope>NUCLEOTIDE SEQUENCE [LARGE SCALE GENOMIC DNA]</scope>
    <source>
        <strain evidence="2 3">DSM 44711</strain>
    </source>
</reference>
<organism evidence="2 3">
    <name type="scientific">Catenuloplanes niger</name>
    <dbReference type="NCBI Taxonomy" id="587534"/>
    <lineage>
        <taxon>Bacteria</taxon>
        <taxon>Bacillati</taxon>
        <taxon>Actinomycetota</taxon>
        <taxon>Actinomycetes</taxon>
        <taxon>Micromonosporales</taxon>
        <taxon>Micromonosporaceae</taxon>
        <taxon>Catenuloplanes</taxon>
    </lineage>
</organism>
<name>A0AAE4CXS9_9ACTN</name>
<dbReference type="EMBL" id="JAVDYC010000001">
    <property type="protein sequence ID" value="MDR7326908.1"/>
    <property type="molecule type" value="Genomic_DNA"/>
</dbReference>